<dbReference type="RefSeq" id="WP_175454421.1">
    <property type="nucleotide sequence ID" value="NZ_FNKQ01000002.1"/>
</dbReference>
<dbReference type="GO" id="GO:0012505">
    <property type="term" value="C:endomembrane system"/>
    <property type="evidence" value="ECO:0007669"/>
    <property type="project" value="UniProtKB-SubCell"/>
</dbReference>
<proteinExistence type="predicted"/>
<organism evidence="7 8">
    <name type="scientific">Halopelagius longus</name>
    <dbReference type="NCBI Taxonomy" id="1236180"/>
    <lineage>
        <taxon>Archaea</taxon>
        <taxon>Methanobacteriati</taxon>
        <taxon>Methanobacteriota</taxon>
        <taxon>Stenosarchaea group</taxon>
        <taxon>Halobacteria</taxon>
        <taxon>Halobacteriales</taxon>
        <taxon>Haloferacaceae</taxon>
    </lineage>
</organism>
<feature type="transmembrane region" description="Helical" evidence="5">
    <location>
        <begin position="361"/>
        <end position="383"/>
    </location>
</feature>
<comment type="subcellular location">
    <subcellularLocation>
        <location evidence="1">Endomembrane system</location>
        <topology evidence="1">Multi-pass membrane protein</topology>
    </subcellularLocation>
</comment>
<dbReference type="PANTHER" id="PTHR39535">
    <property type="entry name" value="SPORULATION-DELAYING PROTEIN SDPB"/>
    <property type="match status" value="1"/>
</dbReference>
<evidence type="ECO:0000256" key="1">
    <source>
        <dbReference type="ARBA" id="ARBA00004127"/>
    </source>
</evidence>
<protein>
    <submittedName>
        <fullName evidence="7">Vitamin K-dependent gamma-carboxylase</fullName>
    </submittedName>
</protein>
<dbReference type="Pfam" id="PF05090">
    <property type="entry name" value="HTTM"/>
    <property type="match status" value="1"/>
</dbReference>
<feature type="transmembrane region" description="Helical" evidence="5">
    <location>
        <begin position="171"/>
        <end position="193"/>
    </location>
</feature>
<evidence type="ECO:0000259" key="6">
    <source>
        <dbReference type="SMART" id="SM00752"/>
    </source>
</evidence>
<dbReference type="EMBL" id="FNKQ01000002">
    <property type="protein sequence ID" value="SDQ56205.1"/>
    <property type="molecule type" value="Genomic_DNA"/>
</dbReference>
<dbReference type="AlphaFoldDB" id="A0A1H1BW96"/>
<dbReference type="Proteomes" id="UP000199289">
    <property type="component" value="Unassembled WGS sequence"/>
</dbReference>
<dbReference type="InterPro" id="IPR011020">
    <property type="entry name" value="HTTM-like"/>
</dbReference>
<feature type="domain" description="HTTM-like" evidence="6">
    <location>
        <begin position="24"/>
        <end position="294"/>
    </location>
</feature>
<dbReference type="SMART" id="SM00752">
    <property type="entry name" value="HTTM"/>
    <property type="match status" value="1"/>
</dbReference>
<gene>
    <name evidence="7" type="ORF">SAMN05216278_1988</name>
</gene>
<dbReference type="PANTHER" id="PTHR39535:SF2">
    <property type="entry name" value="HTTM DOMAIN-CONTAINING PROTEIN"/>
    <property type="match status" value="1"/>
</dbReference>
<evidence type="ECO:0000256" key="4">
    <source>
        <dbReference type="ARBA" id="ARBA00023136"/>
    </source>
</evidence>
<feature type="transmembrane region" description="Helical" evidence="5">
    <location>
        <begin position="271"/>
        <end position="295"/>
    </location>
</feature>
<keyword evidence="2 5" id="KW-0812">Transmembrane</keyword>
<keyword evidence="4 5" id="KW-0472">Membrane</keyword>
<evidence type="ECO:0000256" key="3">
    <source>
        <dbReference type="ARBA" id="ARBA00022989"/>
    </source>
</evidence>
<evidence type="ECO:0000313" key="7">
    <source>
        <dbReference type="EMBL" id="SDQ56205.1"/>
    </source>
</evidence>
<feature type="transmembrane region" description="Helical" evidence="5">
    <location>
        <begin position="229"/>
        <end position="250"/>
    </location>
</feature>
<dbReference type="OrthoDB" id="327281at2157"/>
<evidence type="ECO:0000313" key="8">
    <source>
        <dbReference type="Proteomes" id="UP000199289"/>
    </source>
</evidence>
<name>A0A1H1BW96_9EURY</name>
<reference evidence="8" key="1">
    <citation type="submission" date="2016-10" db="EMBL/GenBank/DDBJ databases">
        <authorList>
            <person name="Varghese N."/>
            <person name="Submissions S."/>
        </authorList>
    </citation>
    <scope>NUCLEOTIDE SEQUENCE [LARGE SCALE GENOMIC DNA]</scope>
    <source>
        <strain evidence="8">CGMCC 1.12397</strain>
    </source>
</reference>
<keyword evidence="3 5" id="KW-1133">Transmembrane helix</keyword>
<dbReference type="InterPro" id="IPR053934">
    <property type="entry name" value="HTTM_dom"/>
</dbReference>
<feature type="transmembrane region" description="Helical" evidence="5">
    <location>
        <begin position="88"/>
        <end position="111"/>
    </location>
</feature>
<sequence>MGSTDSPPSATSARARLSSALAVRLGIDTRALAAFRVSLGLLLVVDLLLRSRNLAAFYTDAGVLPRAALSEQYPTLSRFSIHALSGDAWFQALLFVLAGACALSLLVGYRTRIATLSSFVLLTSLYARNPGVLNGGDSLLWRLLLWSLFLPLEERWSLDALRRDGAPRRRVASLASAALLLQVVVMYTVNAAFKLRSDLWVGGDAVRYVLSLQQFTVLIGDSLAEFPTLLHAVDTAWMGMVLSSVFLILLRDRLRTAFVSLFVGMHLGMLLTLRLGLFPLVTLTALLVFLPASAWDRLVARLSNPVERSARRVGIDAALDGCRSRAQSSSAESSSFGASSLASLASAAAAGRRYAGRVAPAVVAALLAVMLVWNAIAVGLVAAPVTDSRLSPTDHTWTMFAPNPPTVDGWYAAPGTLESGERVDAFRESSVVGDERPATLAMYPSARWRKYLVGAVSPGHETLQAAFGDYLCRRWNGSHEDALTNVTVYYVEQPTRFDGPEPTRRVELVHRTCSTGE</sequence>
<evidence type="ECO:0000256" key="5">
    <source>
        <dbReference type="SAM" id="Phobius"/>
    </source>
</evidence>
<accession>A0A1H1BW96</accession>
<dbReference type="InterPro" id="IPR052964">
    <property type="entry name" value="Sporulation_signal_mat"/>
</dbReference>
<evidence type="ECO:0000256" key="2">
    <source>
        <dbReference type="ARBA" id="ARBA00022692"/>
    </source>
</evidence>